<comment type="caution">
    <text evidence="1">The sequence shown here is derived from an EMBL/GenBank/DDBJ whole genome shotgun (WGS) entry which is preliminary data.</text>
</comment>
<dbReference type="EMBL" id="CAJVPT010008131">
    <property type="protein sequence ID" value="CAG8548574.1"/>
    <property type="molecule type" value="Genomic_DNA"/>
</dbReference>
<reference evidence="1" key="1">
    <citation type="submission" date="2021-06" db="EMBL/GenBank/DDBJ databases">
        <authorList>
            <person name="Kallberg Y."/>
            <person name="Tangrot J."/>
            <person name="Rosling A."/>
        </authorList>
    </citation>
    <scope>NUCLEOTIDE SEQUENCE</scope>
    <source>
        <strain evidence="1">CL356</strain>
    </source>
</reference>
<evidence type="ECO:0000313" key="1">
    <source>
        <dbReference type="EMBL" id="CAG8548574.1"/>
    </source>
</evidence>
<name>A0ACA9LVH9_9GLOM</name>
<organism evidence="1 2">
    <name type="scientific">Acaulospora colombiana</name>
    <dbReference type="NCBI Taxonomy" id="27376"/>
    <lineage>
        <taxon>Eukaryota</taxon>
        <taxon>Fungi</taxon>
        <taxon>Fungi incertae sedis</taxon>
        <taxon>Mucoromycota</taxon>
        <taxon>Glomeromycotina</taxon>
        <taxon>Glomeromycetes</taxon>
        <taxon>Diversisporales</taxon>
        <taxon>Acaulosporaceae</taxon>
        <taxon>Acaulospora</taxon>
    </lineage>
</organism>
<evidence type="ECO:0000313" key="2">
    <source>
        <dbReference type="Proteomes" id="UP000789525"/>
    </source>
</evidence>
<protein>
    <submittedName>
        <fullName evidence="1">14642_t:CDS:1</fullName>
    </submittedName>
</protein>
<sequence>MTSQAEGLPTPTHTIAEKGKNRKDPETMPTEERTADSDIEMMEEDETPHTEKIHNTDLSSQQNFGWPNPRTKLQRPRPRSPFDPSSRYDRTRCKVGIKAQDIPGDTNTKKIIFLTRALGSPEDLLNIRSEPLNDETHITALFGNQQAAQEVITINIQLTFSKFGTINNITMRTHQMWQSTTITFQDKNDKLKVTNQGSILIKGDSIRVFDAILDMKQMKNQVSIAAKLTGLPPNTTAFDLKHICQQVDAKTCYITHHMTYTRKRYAVLSFETETKQKEALNKTFTLGETDTTIMPMDTKLCAICDQYNHLAAQCPRKEIYQQWTEYNKGQAEHFRNSQNSNHNNQADDDFGTESKSQYIENTNPNTSLLSNTTDNESITTLLTQTNSLPHQKKQLTTDHHPSSQNSRTETFDNTQTDKPFITITTLNCRGLNDEAKRNTWMEAWQQHS</sequence>
<accession>A0ACA9LVH9</accession>
<dbReference type="Proteomes" id="UP000789525">
    <property type="component" value="Unassembled WGS sequence"/>
</dbReference>
<keyword evidence="2" id="KW-1185">Reference proteome</keyword>
<proteinExistence type="predicted"/>
<gene>
    <name evidence="1" type="ORF">ACOLOM_LOCUS4756</name>
</gene>